<accession>A0A1M4DYI2</accession>
<dbReference type="AlphaFoldDB" id="A0A1M4DYI2"/>
<evidence type="ECO:0000313" key="2">
    <source>
        <dbReference type="EMBL" id="SBO91592.1"/>
    </source>
</evidence>
<organism evidence="2">
    <name type="scientific">Nonomuraea gerenzanensis</name>
    <dbReference type="NCBI Taxonomy" id="93944"/>
    <lineage>
        <taxon>Bacteria</taxon>
        <taxon>Bacillati</taxon>
        <taxon>Actinomycetota</taxon>
        <taxon>Actinomycetes</taxon>
        <taxon>Streptosporangiales</taxon>
        <taxon>Streptosporangiaceae</taxon>
        <taxon>Nonomuraea</taxon>
    </lineage>
</organism>
<name>A0A1M4DYI2_9ACTN</name>
<sequence>MRHPPVKIGASMHEPQPTPADQWSTWETSPKNPSSWPGLGDEHAEGFEIQRGNVKAVAGKLVGLAVAAADHGSSRATNDGLTGLHWNLPRELHAIFTDADRAVAQFWSDLYAETGMAGLLIERAAANYRLADEPLLGDLPLDRLRERIEELGAGMGVRGPSDLYPNGTVSLRLPRAIDYGVDDMTAEQARRDIEALVLYGGGGDPLRYEEMAEELVGLANGVRLRAQDLRDSPWRGGAADNAQTALRQIYGNVTALAAATGALGAASRRFAEVIDWCHRNFQAMADPDRGGWEEFWDLGGTADSRARDFLTQANNEFVTVYDLLPAQIQENLPGLLVTDESHTRLKWNIQDIQDSILDSGRNDFDAPWLQSLDRRLAGYERAEENYG</sequence>
<evidence type="ECO:0000256" key="1">
    <source>
        <dbReference type="SAM" id="MobiDB-lite"/>
    </source>
</evidence>
<reference evidence="2" key="1">
    <citation type="submission" date="2016-04" db="EMBL/GenBank/DDBJ databases">
        <authorList>
            <person name="Evans L.H."/>
            <person name="Alamgir A."/>
            <person name="Owens N."/>
            <person name="Weber N.D."/>
            <person name="Virtaneva K."/>
            <person name="Barbian K."/>
            <person name="Babar A."/>
            <person name="Rosenke K."/>
        </authorList>
    </citation>
    <scope>NUCLEOTIDE SEQUENCE</scope>
    <source>
        <strain evidence="2">Nono1</strain>
    </source>
</reference>
<proteinExistence type="predicted"/>
<protein>
    <submittedName>
        <fullName evidence="2">Uncharacterized protein</fullName>
    </submittedName>
</protein>
<feature type="region of interest" description="Disordered" evidence="1">
    <location>
        <begin position="1"/>
        <end position="37"/>
    </location>
</feature>
<feature type="compositionally biased region" description="Polar residues" evidence="1">
    <location>
        <begin position="19"/>
        <end position="35"/>
    </location>
</feature>
<dbReference type="EMBL" id="LT559118">
    <property type="protein sequence ID" value="SBO91592.1"/>
    <property type="molecule type" value="Genomic_DNA"/>
</dbReference>
<gene>
    <name evidence="2" type="ORF">BN4615_P1106</name>
</gene>